<sequence length="391" mass="44363">MLLSRRITARNGALVIVTFFVAILLLHPRIGFLRDETGGLDGLPDSGGAVRKGDKQQSLAVNNDKKVAIIVASSKNDNTSWLFDYFPQWEKNVYMVDNTEAKLKVPKNKGRESMAYLTFMIDNYDNLPDNNLFIHPNRYQWHNDDPDYDGLPVLRHFQFPYLESEGYVNLRCAWSMGCPSEIRPLDEEGEHRENVHAGGDYKKAFLELFPGQPVPERVGVSCCAQFALTKEKIREKKKEEYIRLRNWLLETDLDDSISGRVLEYSWHTCCCPRTTRQAFDAHSKCHAQSREDMAHSDSCTTLLAPLRRTTSPAPVSLTPNTNFVLLVIFGKDAVHCPSAKECYCKVFGLCNLSCDQGSCGLFDLPPYSTLPEGWPFVGWDKKPRNRAVAED</sequence>
<dbReference type="Pfam" id="PF11913">
    <property type="entry name" value="DUF3431"/>
    <property type="match status" value="1"/>
</dbReference>
<proteinExistence type="predicted"/>
<organism evidence="2 3">
    <name type="scientific">Periconia macrospinosa</name>
    <dbReference type="NCBI Taxonomy" id="97972"/>
    <lineage>
        <taxon>Eukaryota</taxon>
        <taxon>Fungi</taxon>
        <taxon>Dikarya</taxon>
        <taxon>Ascomycota</taxon>
        <taxon>Pezizomycotina</taxon>
        <taxon>Dothideomycetes</taxon>
        <taxon>Pleosporomycetidae</taxon>
        <taxon>Pleosporales</taxon>
        <taxon>Massarineae</taxon>
        <taxon>Periconiaceae</taxon>
        <taxon>Periconia</taxon>
    </lineage>
</organism>
<dbReference type="AlphaFoldDB" id="A0A2V1E412"/>
<evidence type="ECO:0000313" key="3">
    <source>
        <dbReference type="Proteomes" id="UP000244855"/>
    </source>
</evidence>
<dbReference type="Proteomes" id="UP000244855">
    <property type="component" value="Unassembled WGS sequence"/>
</dbReference>
<dbReference type="PANTHER" id="PTHR37490">
    <property type="entry name" value="EXPRESSED PROTEIN"/>
    <property type="match status" value="1"/>
</dbReference>
<reference evidence="2 3" key="1">
    <citation type="journal article" date="2018" name="Sci. Rep.">
        <title>Comparative genomics provides insights into the lifestyle and reveals functional heterogeneity of dark septate endophytic fungi.</title>
        <authorList>
            <person name="Knapp D.G."/>
            <person name="Nemeth J.B."/>
            <person name="Barry K."/>
            <person name="Hainaut M."/>
            <person name="Henrissat B."/>
            <person name="Johnson J."/>
            <person name="Kuo A."/>
            <person name="Lim J.H.P."/>
            <person name="Lipzen A."/>
            <person name="Nolan M."/>
            <person name="Ohm R.A."/>
            <person name="Tamas L."/>
            <person name="Grigoriev I.V."/>
            <person name="Spatafora J.W."/>
            <person name="Nagy L.G."/>
            <person name="Kovacs G.M."/>
        </authorList>
    </citation>
    <scope>NUCLEOTIDE SEQUENCE [LARGE SCALE GENOMIC DNA]</scope>
    <source>
        <strain evidence="2 3">DSE2036</strain>
    </source>
</reference>
<feature type="transmembrane region" description="Helical" evidence="1">
    <location>
        <begin position="12"/>
        <end position="30"/>
    </location>
</feature>
<dbReference type="PANTHER" id="PTHR37490:SF3">
    <property type="entry name" value="DUF3431 DOMAIN CONTAINING PROTEIN"/>
    <property type="match status" value="1"/>
</dbReference>
<protein>
    <submittedName>
        <fullName evidence="2">Uncharacterized protein</fullName>
    </submittedName>
</protein>
<keyword evidence="1" id="KW-0472">Membrane</keyword>
<keyword evidence="1" id="KW-0812">Transmembrane</keyword>
<evidence type="ECO:0000313" key="2">
    <source>
        <dbReference type="EMBL" id="PVI05277.1"/>
    </source>
</evidence>
<dbReference type="EMBL" id="KZ805315">
    <property type="protein sequence ID" value="PVI05277.1"/>
    <property type="molecule type" value="Genomic_DNA"/>
</dbReference>
<dbReference type="OrthoDB" id="426718at2759"/>
<evidence type="ECO:0000256" key="1">
    <source>
        <dbReference type="SAM" id="Phobius"/>
    </source>
</evidence>
<name>A0A2V1E412_9PLEO</name>
<gene>
    <name evidence="2" type="ORF">DM02DRAFT_725249</name>
</gene>
<keyword evidence="3" id="KW-1185">Reference proteome</keyword>
<accession>A0A2V1E412</accession>
<dbReference type="InterPro" id="IPR021838">
    <property type="entry name" value="DUF3431"/>
</dbReference>
<keyword evidence="1" id="KW-1133">Transmembrane helix</keyword>